<reference evidence="1 2" key="1">
    <citation type="submission" date="2015-01" db="EMBL/GenBank/DDBJ databases">
        <title>The Genome Sequence of Cryptococcus gattii EJB2.</title>
        <authorList>
            <consortium name="The Broad Institute Genomics Platform"/>
            <person name="Cuomo C."/>
            <person name="Litvintseva A."/>
            <person name="Chen Y."/>
            <person name="Heitman J."/>
            <person name="Sun S."/>
            <person name="Springer D."/>
            <person name="Dromer F."/>
            <person name="Young S."/>
            <person name="Zeng Q."/>
            <person name="Gargeya S."/>
            <person name="Abouelleil A."/>
            <person name="Alvarado L."/>
            <person name="Chapman S.B."/>
            <person name="Gainer-Dewar J."/>
            <person name="Goldberg J."/>
            <person name="Griggs A."/>
            <person name="Gujja S."/>
            <person name="Hansen M."/>
            <person name="Howarth C."/>
            <person name="Imamovic A."/>
            <person name="Larimer J."/>
            <person name="Murphy C."/>
            <person name="Naylor J."/>
            <person name="Pearson M."/>
            <person name="Priest M."/>
            <person name="Roberts A."/>
            <person name="Saif S."/>
            <person name="Shea T."/>
            <person name="Sykes S."/>
            <person name="Wortman J."/>
            <person name="Nusbaum C."/>
            <person name="Birren B."/>
        </authorList>
    </citation>
    <scope>NUCLEOTIDE SEQUENCE [LARGE SCALE GENOMIC DNA]</scope>
    <source>
        <strain evidence="1 2">EJB2</strain>
    </source>
</reference>
<gene>
    <name evidence="1" type="ORF">I306_00160</name>
</gene>
<dbReference type="Proteomes" id="UP000054272">
    <property type="component" value="Unassembled WGS sequence"/>
</dbReference>
<evidence type="ECO:0000313" key="2">
    <source>
        <dbReference type="Proteomes" id="UP000054272"/>
    </source>
</evidence>
<keyword evidence="2" id="KW-1185">Reference proteome</keyword>
<sequence>MYLLTLLPLILAASPPTPLTFASFPSPSPIPIPTLIGLDERCNLGCGGPDESPTTAIVTTILPTSVPCSLPTLPTLTSTSTIYATETITSTITIKGTVYIIEYEYEPTPTPTSVVYSAPVESALALTVSWMSFWVGDTSHGDTTTTATAAAATTDGGDGDGWTHVKNTNVADGSGISTSINGWDSGTNVTADSGYGWTNWSSARRMVDPSPGKIKLGWVVVVTASWWMGLVGGGEGAGGGGMMGFL</sequence>
<protein>
    <submittedName>
        <fullName evidence="1">Uncharacterized protein</fullName>
    </submittedName>
</protein>
<proteinExistence type="predicted"/>
<dbReference type="EMBL" id="KN848550">
    <property type="protein sequence ID" value="KIR82716.1"/>
    <property type="molecule type" value="Genomic_DNA"/>
</dbReference>
<name>A0ABR5C4B3_9TREE</name>
<organism evidence="1 2">
    <name type="scientific">Cryptococcus gattii EJB2</name>
    <dbReference type="NCBI Taxonomy" id="1296103"/>
    <lineage>
        <taxon>Eukaryota</taxon>
        <taxon>Fungi</taxon>
        <taxon>Dikarya</taxon>
        <taxon>Basidiomycota</taxon>
        <taxon>Agaricomycotina</taxon>
        <taxon>Tremellomycetes</taxon>
        <taxon>Tremellales</taxon>
        <taxon>Cryptococcaceae</taxon>
        <taxon>Cryptococcus</taxon>
        <taxon>Cryptococcus gattii species complex</taxon>
    </lineage>
</organism>
<evidence type="ECO:0000313" key="1">
    <source>
        <dbReference type="EMBL" id="KIR82716.1"/>
    </source>
</evidence>
<accession>A0ABR5C4B3</accession>